<keyword evidence="2" id="KW-1185">Reference proteome</keyword>
<accession>A0A4R3YU65</accession>
<gene>
    <name evidence="1" type="ORF">EC912_102330</name>
</gene>
<dbReference type="Proteomes" id="UP000295645">
    <property type="component" value="Unassembled WGS sequence"/>
</dbReference>
<evidence type="ECO:0000313" key="1">
    <source>
        <dbReference type="EMBL" id="TCV95982.1"/>
    </source>
</evidence>
<organism evidence="1 2">
    <name type="scientific">Luteibacter rhizovicinus</name>
    <dbReference type="NCBI Taxonomy" id="242606"/>
    <lineage>
        <taxon>Bacteria</taxon>
        <taxon>Pseudomonadati</taxon>
        <taxon>Pseudomonadota</taxon>
        <taxon>Gammaproteobacteria</taxon>
        <taxon>Lysobacterales</taxon>
        <taxon>Rhodanobacteraceae</taxon>
        <taxon>Luteibacter</taxon>
    </lineage>
</organism>
<reference evidence="1 2" key="1">
    <citation type="submission" date="2019-03" db="EMBL/GenBank/DDBJ databases">
        <title>Above-ground endophytic microbial communities from plants in different locations in the United States.</title>
        <authorList>
            <person name="Frank C."/>
        </authorList>
    </citation>
    <scope>NUCLEOTIDE SEQUENCE [LARGE SCALE GENOMIC DNA]</scope>
    <source>
        <strain evidence="1 2">LP_13_YM</strain>
    </source>
</reference>
<name>A0A4R3YU65_9GAMM</name>
<dbReference type="OrthoDB" id="9784724at2"/>
<comment type="caution">
    <text evidence="1">The sequence shown here is derived from an EMBL/GenBank/DDBJ whole genome shotgun (WGS) entry which is preliminary data.</text>
</comment>
<evidence type="ECO:0000313" key="2">
    <source>
        <dbReference type="Proteomes" id="UP000295645"/>
    </source>
</evidence>
<protein>
    <submittedName>
        <fullName evidence="1">Uncharacterized protein</fullName>
    </submittedName>
</protein>
<dbReference type="EMBL" id="SMCS01000002">
    <property type="protein sequence ID" value="TCV95982.1"/>
    <property type="molecule type" value="Genomic_DNA"/>
</dbReference>
<proteinExistence type="predicted"/>
<dbReference type="RefSeq" id="WP_132142208.1">
    <property type="nucleotide sequence ID" value="NZ_SMCS01000002.1"/>
</dbReference>
<dbReference type="AlphaFoldDB" id="A0A4R3YU65"/>
<sequence length="173" mass="19349">MALPNGTVFRNVQIDNAEDERQFRELVREATQTPASQAADNGAAPCAGRAKQKEMLAHQIGVHISDLERAGREKKTVLDSRHTLRLFLGIVGDKPLSFLSSDDCCLFFDEVQFWPRNASKIPGNKDMSVKDIIKRAKVDGVEPPAGHTMNKHRQRLSAFFNLLIEEPCRPLPT</sequence>